<dbReference type="SUPFAM" id="SSF48019">
    <property type="entry name" value="post-AAA+ oligomerization domain-like"/>
    <property type="match status" value="1"/>
</dbReference>
<dbReference type="STRING" id="188477.A0A3S1BPA2"/>
<evidence type="ECO:0000259" key="18">
    <source>
        <dbReference type="PROSITE" id="PS50172"/>
    </source>
</evidence>
<dbReference type="GO" id="GO:0005663">
    <property type="term" value="C:DNA replication factor C complex"/>
    <property type="evidence" value="ECO:0007669"/>
    <property type="project" value="InterPro"/>
</dbReference>
<evidence type="ECO:0000256" key="13">
    <source>
        <dbReference type="ARBA" id="ARBA00076017"/>
    </source>
</evidence>
<dbReference type="SMART" id="SM00382">
    <property type="entry name" value="AAA"/>
    <property type="match status" value="1"/>
</dbReference>
<dbReference type="InterPro" id="IPR003959">
    <property type="entry name" value="ATPase_AAA_core"/>
</dbReference>
<reference evidence="19 20" key="1">
    <citation type="submission" date="2019-01" db="EMBL/GenBank/DDBJ databases">
        <title>A draft genome assembly of the solar-powered sea slug Elysia chlorotica.</title>
        <authorList>
            <person name="Cai H."/>
            <person name="Li Q."/>
            <person name="Fang X."/>
            <person name="Li J."/>
            <person name="Curtis N.E."/>
            <person name="Altenburger A."/>
            <person name="Shibata T."/>
            <person name="Feng M."/>
            <person name="Maeda T."/>
            <person name="Schwartz J.A."/>
            <person name="Shigenobu S."/>
            <person name="Lundholm N."/>
            <person name="Nishiyama T."/>
            <person name="Yang H."/>
            <person name="Hasebe M."/>
            <person name="Li S."/>
            <person name="Pierce S.K."/>
            <person name="Wang J."/>
        </authorList>
    </citation>
    <scope>NUCLEOTIDE SEQUENCE [LARGE SCALE GENOMIC DNA]</scope>
    <source>
        <strain evidence="19">EC2010</strain>
        <tissue evidence="19">Whole organism of an adult</tissue>
    </source>
</reference>
<dbReference type="SUPFAM" id="SSF52113">
    <property type="entry name" value="BRCT domain"/>
    <property type="match status" value="1"/>
</dbReference>
<accession>A0A3S1BPA2</accession>
<evidence type="ECO:0000256" key="15">
    <source>
        <dbReference type="ARBA" id="ARBA00078526"/>
    </source>
</evidence>
<feature type="compositionally biased region" description="Basic and acidic residues" evidence="17">
    <location>
        <begin position="234"/>
        <end position="248"/>
    </location>
</feature>
<dbReference type="Pfam" id="PF08519">
    <property type="entry name" value="RFC1"/>
    <property type="match status" value="1"/>
</dbReference>
<dbReference type="SMART" id="SM00292">
    <property type="entry name" value="BRCT"/>
    <property type="match status" value="1"/>
</dbReference>
<feature type="compositionally biased region" description="Basic and acidic residues" evidence="17">
    <location>
        <begin position="527"/>
        <end position="537"/>
    </location>
</feature>
<feature type="compositionally biased region" description="Acidic residues" evidence="17">
    <location>
        <begin position="1237"/>
        <end position="1251"/>
    </location>
</feature>
<organism evidence="19 20">
    <name type="scientific">Elysia chlorotica</name>
    <name type="common">Eastern emerald elysia</name>
    <name type="synonym">Sea slug</name>
    <dbReference type="NCBI Taxonomy" id="188477"/>
    <lineage>
        <taxon>Eukaryota</taxon>
        <taxon>Metazoa</taxon>
        <taxon>Spiralia</taxon>
        <taxon>Lophotrochozoa</taxon>
        <taxon>Mollusca</taxon>
        <taxon>Gastropoda</taxon>
        <taxon>Heterobranchia</taxon>
        <taxon>Euthyneura</taxon>
        <taxon>Panpulmonata</taxon>
        <taxon>Sacoglossa</taxon>
        <taxon>Placobranchoidea</taxon>
        <taxon>Plakobranchidae</taxon>
        <taxon>Elysia</taxon>
    </lineage>
</organism>
<feature type="compositionally biased region" description="Basic and acidic residues" evidence="17">
    <location>
        <begin position="30"/>
        <end position="46"/>
    </location>
</feature>
<dbReference type="FunFam" id="3.40.50.300:FF:000395">
    <property type="entry name" value="Replication factor C subunit 1"/>
    <property type="match status" value="1"/>
</dbReference>
<keyword evidence="20" id="KW-1185">Reference proteome</keyword>
<dbReference type="InterPro" id="IPR003593">
    <property type="entry name" value="AAA+_ATPase"/>
</dbReference>
<comment type="subunit">
    <text evidence="11">Large subunit of the RFC complex, an heteropentameric complex consisting of RFC1 and four small subunits RFC2, RFC3, RFC4 and RFC5; the RFC complex interacts with PCNA and the interaction involves RFC1.</text>
</comment>
<dbReference type="InterPro" id="IPR047854">
    <property type="entry name" value="RFC_lid"/>
</dbReference>
<keyword evidence="8" id="KW-0238">DNA-binding</keyword>
<dbReference type="Gene3D" id="1.20.272.10">
    <property type="match status" value="1"/>
</dbReference>
<feature type="region of interest" description="Disordered" evidence="17">
    <location>
        <begin position="1222"/>
        <end position="1275"/>
    </location>
</feature>
<sequence>MDIRKFFGPTSATKPASSQTQKGSGSTKNDASKKKEVKTSSTDKKANNTKQSKATQNNNKKLKSPSKKLVLDKSLQNEANDSIVVEDFSDEEVIKSSLNSSENGHKPKGKSGKEQKASESESSKSKKTKLSSSSKTKDTKTESKEDSEEVIEIDSVPSSGSSTVKSQNGTKKSEVKKNVSKSSSTLSVEESGKKKKPAKEESIVRRSPRKQNSQVEVEKKESRKRNLSQEDSDGEPKKAKPKSYKFDSDDSEPEEVLATRRNRNGRAKGKLSKRASRALDSDSDEDPLPDTKPKAKRKKKEIATVVADSDEEEKKMTALDKFVIHNQKTPNKEITKGTTTNSKSTPKEKPVSVADFFGDGSASRSSRATAVSKRKHEQIDEDVVAKEEKEDKVDLTFDEELHDDDDFLQTLDQLDGPSVKKVKASGGTQQATSPEGKQTSGSLASKLAGKMKQAPLEGDKKSKSVTGNEKGAEKSSPAKTQTNGKPSPKKGKVYTMEVERKKPPTVIVSPGKSKKEKEVTPVKPAVKKAESTEKAKDDDDDDGFGGPKGIKGFQAFKARGGPLALGSKEIPEGGENCLEGLTFVITGVLDSIDRDDAKSLIERHGGKVTGNVSGKTKYVMVGREPGESKVKKAAQLKVKELDEDGLFDLIRTLPGKTSKYEIQAKEQMKKVTKSTTSAPSPASAAKLLDQSQSPGHKQLHSSLSGAKSQAAVAESDGGKEPEALLWVDKHKPTTLKQIIGQQGDKSNARKLLGWLRDWHNNVIVKGIKPAGNFFNKGDGAGCRAALLSGPPGIGKTTTATLVCKELGFSYVELNASDTRSKRSLKEVVAESLDNNTLVDYTGSAVGSRESGQSGPSGQSHCLIMDEVDGMAGNEDRGGLQELVQLIKKSKIPIICICNDRNSMKMRTLSNYCLDLRFQRPRVEQIKGAMMSLAFKEGLKIPPAALNEIILASNHDIRQVIHNMSVWSVGDKNMTFDQVKSDAQKAQKDIKLGPFDVCRKVFVNDEETRKMSINDKSDLFFNDYSFGPLFVHENYVKVIPNLAKGEHTRHLSCLARTIDSICDGDLVDKLIRRDGNWNLLPSQAMFSSVIPGELMRGSFPQMTDFPQWLGKFSSTNKTQRIIQELSTHMRLEVSCDKRGLNLDYLPSFRSCLTQPLVSKGTDGVQEVIKVMDDYDIVKEDFDNIMEVTKWPKSFDPMAQLDSKTKAAFTRQYNKQIHLTPYATGAAGGKKRKARGAPMEEEEALGPDGEGGEGDGLNPASDEEEEEEGIETDTMIK</sequence>
<proteinExistence type="inferred from homology"/>
<dbReference type="PANTHER" id="PTHR23389:SF6">
    <property type="entry name" value="REPLICATION FACTOR C SUBUNIT 1"/>
    <property type="match status" value="1"/>
</dbReference>
<evidence type="ECO:0000256" key="3">
    <source>
        <dbReference type="ARBA" id="ARBA00020401"/>
    </source>
</evidence>
<feature type="compositionally biased region" description="Acidic residues" evidence="17">
    <location>
        <begin position="396"/>
        <end position="407"/>
    </location>
</feature>
<dbReference type="Gene3D" id="1.10.8.60">
    <property type="match status" value="1"/>
</dbReference>
<dbReference type="FunFam" id="3.40.50.10190:FF:000001">
    <property type="entry name" value="Replication factor C subunit 1"/>
    <property type="match status" value="1"/>
</dbReference>
<dbReference type="GO" id="GO:0006281">
    <property type="term" value="P:DNA repair"/>
    <property type="evidence" value="ECO:0007669"/>
    <property type="project" value="InterPro"/>
</dbReference>
<evidence type="ECO:0000256" key="6">
    <source>
        <dbReference type="ARBA" id="ARBA00022741"/>
    </source>
</evidence>
<dbReference type="GO" id="GO:0003689">
    <property type="term" value="F:DNA clamp loader activity"/>
    <property type="evidence" value="ECO:0007669"/>
    <property type="project" value="InterPro"/>
</dbReference>
<dbReference type="GO" id="GO:0005524">
    <property type="term" value="F:ATP binding"/>
    <property type="evidence" value="ECO:0007669"/>
    <property type="project" value="UniProtKB-KW"/>
</dbReference>
<comment type="caution">
    <text evidence="19">The sequence shown here is derived from an EMBL/GenBank/DDBJ whole genome shotgun (WGS) entry which is preliminary data.</text>
</comment>
<keyword evidence="9" id="KW-0539">Nucleus</keyword>
<feature type="non-terminal residue" evidence="19">
    <location>
        <position position="1275"/>
    </location>
</feature>
<comment type="similarity">
    <text evidence="2">Belongs to the activator 1 large subunit family.</text>
</comment>
<dbReference type="GO" id="GO:0005634">
    <property type="term" value="C:nucleus"/>
    <property type="evidence" value="ECO:0007669"/>
    <property type="project" value="UniProtKB-SubCell"/>
</dbReference>
<dbReference type="InterPro" id="IPR012178">
    <property type="entry name" value="RFC1"/>
</dbReference>
<feature type="domain" description="BRCT" evidence="18">
    <location>
        <begin position="573"/>
        <end position="651"/>
    </location>
</feature>
<evidence type="ECO:0000313" key="19">
    <source>
        <dbReference type="EMBL" id="RUS88308.1"/>
    </source>
</evidence>
<dbReference type="EMBL" id="RQTK01000087">
    <property type="protein sequence ID" value="RUS88308.1"/>
    <property type="molecule type" value="Genomic_DNA"/>
</dbReference>
<protein>
    <recommendedName>
        <fullName evidence="3">Replication factor C subunit 1</fullName>
    </recommendedName>
    <alternativeName>
        <fullName evidence="15">Activator 1 140 kDa subunit</fullName>
    </alternativeName>
    <alternativeName>
        <fullName evidence="14">Activator 1 large subunit</fullName>
    </alternativeName>
    <alternativeName>
        <fullName evidence="16">Activator 1 subunit 1</fullName>
    </alternativeName>
    <alternativeName>
        <fullName evidence="12">Replication factor C 140 kDa subunit</fullName>
    </alternativeName>
    <alternativeName>
        <fullName evidence="13">Replication factor C large subunit</fullName>
    </alternativeName>
</protein>
<feature type="compositionally biased region" description="Low complexity" evidence="17">
    <location>
        <begin position="155"/>
        <end position="166"/>
    </location>
</feature>
<evidence type="ECO:0000256" key="10">
    <source>
        <dbReference type="ARBA" id="ARBA00054501"/>
    </source>
</evidence>
<dbReference type="Gene3D" id="3.40.50.10190">
    <property type="entry name" value="BRCT domain"/>
    <property type="match status" value="1"/>
</dbReference>
<name>A0A3S1BPA2_ELYCH</name>
<dbReference type="PANTHER" id="PTHR23389">
    <property type="entry name" value="CHROMOSOME TRANSMISSION FIDELITY FACTOR 18"/>
    <property type="match status" value="1"/>
</dbReference>
<dbReference type="InterPro" id="IPR013725">
    <property type="entry name" value="DNA_replication_fac_RFC1_C"/>
</dbReference>
<feature type="compositionally biased region" description="Low complexity" evidence="17">
    <location>
        <begin position="355"/>
        <end position="368"/>
    </location>
</feature>
<feature type="compositionally biased region" description="Basic and acidic residues" evidence="17">
    <location>
        <begin position="111"/>
        <end position="124"/>
    </location>
</feature>
<comment type="subcellular location">
    <subcellularLocation>
        <location evidence="1">Nucleus</location>
    </subcellularLocation>
</comment>
<dbReference type="FunFam" id="1.20.272.10:FF:000005">
    <property type="entry name" value="Replication factor C subunit 1"/>
    <property type="match status" value="1"/>
</dbReference>
<evidence type="ECO:0000256" key="8">
    <source>
        <dbReference type="ARBA" id="ARBA00023125"/>
    </source>
</evidence>
<dbReference type="PIRSF" id="PIRSF036578">
    <property type="entry name" value="RFC1"/>
    <property type="match status" value="1"/>
</dbReference>
<dbReference type="GO" id="GO:0016887">
    <property type="term" value="F:ATP hydrolysis activity"/>
    <property type="evidence" value="ECO:0007669"/>
    <property type="project" value="InterPro"/>
</dbReference>
<keyword evidence="5" id="KW-0235">DNA replication</keyword>
<feature type="compositionally biased region" description="Acidic residues" evidence="17">
    <location>
        <begin position="1259"/>
        <end position="1269"/>
    </location>
</feature>
<dbReference type="GO" id="GO:0003677">
    <property type="term" value="F:DNA binding"/>
    <property type="evidence" value="ECO:0007669"/>
    <property type="project" value="UniProtKB-KW"/>
</dbReference>
<dbReference type="AlphaFoldDB" id="A0A3S1BPA2"/>
<feature type="compositionally biased region" description="Basic residues" evidence="17">
    <location>
        <begin position="260"/>
        <end position="276"/>
    </location>
</feature>
<evidence type="ECO:0000256" key="7">
    <source>
        <dbReference type="ARBA" id="ARBA00022840"/>
    </source>
</evidence>
<evidence type="ECO:0000256" key="16">
    <source>
        <dbReference type="ARBA" id="ARBA00080382"/>
    </source>
</evidence>
<evidence type="ECO:0000256" key="5">
    <source>
        <dbReference type="ARBA" id="ARBA00022705"/>
    </source>
</evidence>
<evidence type="ECO:0000256" key="11">
    <source>
        <dbReference type="ARBA" id="ARBA00064311"/>
    </source>
</evidence>
<dbReference type="Pfam" id="PF00533">
    <property type="entry name" value="BRCT"/>
    <property type="match status" value="1"/>
</dbReference>
<comment type="function">
    <text evidence="10">Subunit of the replication factor C (RFC) complex which acts during elongation of primed DNA templates by DNA polymerases delta and epsilon, and is necessary for ATP-dependent loading of proliferating cell nuclear antigen (PCNA) onto primed DNA. This subunit binds to the primer-template junction. Binds the PO-B transcription element as well as other GA rich DNA sequences. Can bind single- or double-stranded DNA.</text>
</comment>
<feature type="compositionally biased region" description="Polar residues" evidence="17">
    <location>
        <begin position="426"/>
        <end position="443"/>
    </location>
</feature>
<evidence type="ECO:0000256" key="4">
    <source>
        <dbReference type="ARBA" id="ARBA00022553"/>
    </source>
</evidence>
<feature type="compositionally biased region" description="Low complexity" evidence="17">
    <location>
        <begin position="673"/>
        <end position="686"/>
    </location>
</feature>
<dbReference type="CDD" id="cd00009">
    <property type="entry name" value="AAA"/>
    <property type="match status" value="1"/>
</dbReference>
<dbReference type="OrthoDB" id="446168at2759"/>
<evidence type="ECO:0000256" key="12">
    <source>
        <dbReference type="ARBA" id="ARBA00075134"/>
    </source>
</evidence>
<feature type="compositionally biased region" description="Basic and acidic residues" evidence="17">
    <location>
        <begin position="383"/>
        <end position="395"/>
    </location>
</feature>
<dbReference type="CDD" id="cd17752">
    <property type="entry name" value="BRCT_RFC1"/>
    <property type="match status" value="1"/>
</dbReference>
<feature type="compositionally biased region" description="Polar residues" evidence="17">
    <location>
        <begin position="689"/>
        <end position="707"/>
    </location>
</feature>
<dbReference type="InterPro" id="IPR001357">
    <property type="entry name" value="BRCT_dom"/>
</dbReference>
<evidence type="ECO:0000256" key="9">
    <source>
        <dbReference type="ARBA" id="ARBA00023242"/>
    </source>
</evidence>
<evidence type="ECO:0000313" key="20">
    <source>
        <dbReference type="Proteomes" id="UP000271974"/>
    </source>
</evidence>
<dbReference type="Proteomes" id="UP000271974">
    <property type="component" value="Unassembled WGS sequence"/>
</dbReference>
<evidence type="ECO:0000256" key="17">
    <source>
        <dbReference type="SAM" id="MobiDB-lite"/>
    </source>
</evidence>
<keyword evidence="4" id="KW-0597">Phosphoprotein</keyword>
<dbReference type="CDD" id="cd18140">
    <property type="entry name" value="HLD_clamp_RFC"/>
    <property type="match status" value="1"/>
</dbReference>
<feature type="region of interest" description="Disordered" evidence="17">
    <location>
        <begin position="1"/>
        <end position="553"/>
    </location>
</feature>
<dbReference type="InterPro" id="IPR027417">
    <property type="entry name" value="P-loop_NTPase"/>
</dbReference>
<dbReference type="Gene3D" id="3.40.50.300">
    <property type="entry name" value="P-loop containing nucleotide triphosphate hydrolases"/>
    <property type="match status" value="1"/>
</dbReference>
<dbReference type="PROSITE" id="PS50172">
    <property type="entry name" value="BRCT"/>
    <property type="match status" value="1"/>
</dbReference>
<dbReference type="InterPro" id="IPR008921">
    <property type="entry name" value="DNA_pol3_clamp-load_cplx_C"/>
</dbReference>
<evidence type="ECO:0000256" key="1">
    <source>
        <dbReference type="ARBA" id="ARBA00004123"/>
    </source>
</evidence>
<dbReference type="SUPFAM" id="SSF52540">
    <property type="entry name" value="P-loop containing nucleoside triphosphate hydrolases"/>
    <property type="match status" value="1"/>
</dbReference>
<feature type="compositionally biased region" description="Low complexity" evidence="17">
    <location>
        <begin position="180"/>
        <end position="189"/>
    </location>
</feature>
<keyword evidence="7" id="KW-0067">ATP-binding</keyword>
<feature type="compositionally biased region" description="Polar residues" evidence="17">
    <location>
        <begin position="10"/>
        <end position="29"/>
    </location>
</feature>
<evidence type="ECO:0000256" key="2">
    <source>
        <dbReference type="ARBA" id="ARBA00006116"/>
    </source>
</evidence>
<feature type="region of interest" description="Disordered" evidence="17">
    <location>
        <begin position="670"/>
        <end position="719"/>
    </location>
</feature>
<keyword evidence="6" id="KW-0547">Nucleotide-binding</keyword>
<feature type="compositionally biased region" description="Basic and acidic residues" evidence="17">
    <location>
        <begin position="135"/>
        <end position="144"/>
    </location>
</feature>
<dbReference type="InterPro" id="IPR036420">
    <property type="entry name" value="BRCT_dom_sf"/>
</dbReference>
<evidence type="ECO:0000256" key="14">
    <source>
        <dbReference type="ARBA" id="ARBA00077727"/>
    </source>
</evidence>
<dbReference type="FunFam" id="1.10.8.60:FF:000021">
    <property type="entry name" value="Replication factor C subunit 1"/>
    <property type="match status" value="1"/>
</dbReference>
<dbReference type="GO" id="GO:0006260">
    <property type="term" value="P:DNA replication"/>
    <property type="evidence" value="ECO:0007669"/>
    <property type="project" value="UniProtKB-KW"/>
</dbReference>
<dbReference type="Pfam" id="PF25361">
    <property type="entry name" value="AAA_lid_RFC1"/>
    <property type="match status" value="1"/>
</dbReference>
<dbReference type="Pfam" id="PF00004">
    <property type="entry name" value="AAA"/>
    <property type="match status" value="1"/>
</dbReference>
<gene>
    <name evidence="19" type="ORF">EGW08_003946</name>
</gene>